<evidence type="ECO:0000313" key="1">
    <source>
        <dbReference type="EMBL" id="DAF92187.1"/>
    </source>
</evidence>
<dbReference type="EMBL" id="BK016063">
    <property type="protein sequence ID" value="DAF92187.1"/>
    <property type="molecule type" value="Genomic_DNA"/>
</dbReference>
<protein>
    <submittedName>
        <fullName evidence="1">Uncharacterized protein</fullName>
    </submittedName>
</protein>
<name>A0A8S5UCN0_9CAUD</name>
<proteinExistence type="predicted"/>
<organism evidence="1">
    <name type="scientific">Siphoviridae sp. ctgN495</name>
    <dbReference type="NCBI Taxonomy" id="2825608"/>
    <lineage>
        <taxon>Viruses</taxon>
        <taxon>Duplodnaviria</taxon>
        <taxon>Heunggongvirae</taxon>
        <taxon>Uroviricota</taxon>
        <taxon>Caudoviricetes</taxon>
    </lineage>
</organism>
<reference evidence="1" key="1">
    <citation type="journal article" date="2021" name="Proc. Natl. Acad. Sci. U.S.A.">
        <title>A Catalog of Tens of Thousands of Viruses from Human Metagenomes Reveals Hidden Associations with Chronic Diseases.</title>
        <authorList>
            <person name="Tisza M.J."/>
            <person name="Buck C.B."/>
        </authorList>
    </citation>
    <scope>NUCLEOTIDE SEQUENCE</scope>
    <source>
        <strain evidence="1">CtgN495</strain>
    </source>
</reference>
<sequence length="134" mass="14655">MSYKITIKFTKPVKVEASIPTYPIAPEFVLGKSYVDEKAFRDQAGDTAYSKNIWEKGEFLMAQDLAEFLGEVSVHPGVLLACKSAILAAKAAEASSGENAGYEFITDDYKDKMLYEEIGRALAGQGFEVTVDPT</sequence>
<accession>A0A8S5UCN0</accession>